<reference evidence="3" key="1">
    <citation type="submission" date="2025-08" db="UniProtKB">
        <authorList>
            <consortium name="RefSeq"/>
        </authorList>
    </citation>
    <scope>IDENTIFICATION</scope>
    <source>
        <tissue evidence="3">Brain</tissue>
    </source>
</reference>
<feature type="region of interest" description="Disordered" evidence="1">
    <location>
        <begin position="374"/>
        <end position="404"/>
    </location>
</feature>
<feature type="compositionally biased region" description="Basic and acidic residues" evidence="1">
    <location>
        <begin position="252"/>
        <end position="262"/>
    </location>
</feature>
<evidence type="ECO:0000313" key="2">
    <source>
        <dbReference type="Proteomes" id="UP000694890"/>
    </source>
</evidence>
<organism evidence="2 3">
    <name type="scientific">Lates calcarifer</name>
    <name type="common">Barramundi</name>
    <name type="synonym">Holocentrus calcarifer</name>
    <dbReference type="NCBI Taxonomy" id="8187"/>
    <lineage>
        <taxon>Eukaryota</taxon>
        <taxon>Metazoa</taxon>
        <taxon>Chordata</taxon>
        <taxon>Craniata</taxon>
        <taxon>Vertebrata</taxon>
        <taxon>Euteleostomi</taxon>
        <taxon>Actinopterygii</taxon>
        <taxon>Neopterygii</taxon>
        <taxon>Teleostei</taxon>
        <taxon>Neoteleostei</taxon>
        <taxon>Acanthomorphata</taxon>
        <taxon>Carangaria</taxon>
        <taxon>Carangaria incertae sedis</taxon>
        <taxon>Centropomidae</taxon>
        <taxon>Lates</taxon>
    </lineage>
</organism>
<dbReference type="Proteomes" id="UP000694890">
    <property type="component" value="Unplaced"/>
</dbReference>
<dbReference type="GeneID" id="127140555"/>
<feature type="compositionally biased region" description="Basic residues" evidence="1">
    <location>
        <begin position="189"/>
        <end position="206"/>
    </location>
</feature>
<evidence type="ECO:0000313" key="3">
    <source>
        <dbReference type="RefSeq" id="XP_050924523.1"/>
    </source>
</evidence>
<feature type="compositionally biased region" description="Basic residues" evidence="1">
    <location>
        <begin position="172"/>
        <end position="181"/>
    </location>
</feature>
<sequence>MSVQSVVHTRVPSCRLKPGPAGASWHKAGFRRMWACVVTLSLARYAAQKLSESQREREGLKPPLIQTSFPDPLQQQLHCGAMSNPSAPNQITDAVAAVIHSVSPHDSVCPVNQRPLLPHHYMGPPRSEEEDDGDLNKALGVQRFQQILSPAAVVPDEQHHNYHEEDIEYHRHSSHHIHRPLSKLPPEGRRKKSSKKRKKDKDHKSSHVPSSGPIEEGEDEDEEEEEGTETTSAPSDSEKTKDVEFFLSDEDQVAKRGKESPHPARALDIVPQSGLGTDSENASSTDKPISSETSSPSPQTAPPEHIPLARVSSASRSYDLQERRRTGNMTGAEQAKYQRIPTDESEAQTLASADLDGIKSHRFEDVPGVRRHLVRKSTKGQVVHTGKDHKEPTTRTRKQDRTPHEVKHYALSSIEKTCIVTGGCVRSSRLEGVLLDMDSGQMARYQKVRLGDRPEA</sequence>
<feature type="compositionally biased region" description="Polar residues" evidence="1">
    <location>
        <begin position="274"/>
        <end position="298"/>
    </location>
</feature>
<name>A0AAJ8DMX9_LATCA</name>
<evidence type="ECO:0000256" key="1">
    <source>
        <dbReference type="SAM" id="MobiDB-lite"/>
    </source>
</evidence>
<protein>
    <submittedName>
        <fullName evidence="3">Anion exchange protein 2</fullName>
    </submittedName>
</protein>
<feature type="compositionally biased region" description="Acidic residues" evidence="1">
    <location>
        <begin position="215"/>
        <end position="228"/>
    </location>
</feature>
<feature type="non-terminal residue" evidence="3">
    <location>
        <position position="456"/>
    </location>
</feature>
<dbReference type="AlphaFoldDB" id="A0AAJ8DMX9"/>
<accession>A0AAJ8DMX9</accession>
<feature type="compositionally biased region" description="Basic and acidic residues" evidence="1">
    <location>
        <begin position="385"/>
        <end position="404"/>
    </location>
</feature>
<dbReference type="KEGG" id="lcf:127140555"/>
<proteinExistence type="predicted"/>
<feature type="region of interest" description="Disordered" evidence="1">
    <location>
        <begin position="169"/>
        <end position="353"/>
    </location>
</feature>
<dbReference type="RefSeq" id="XP_050924523.1">
    <property type="nucleotide sequence ID" value="XM_051068566.1"/>
</dbReference>
<gene>
    <name evidence="3" type="primary">LOC127140555</name>
</gene>